<evidence type="ECO:0000313" key="5">
    <source>
        <dbReference type="EMBL" id="KAJ7742276.1"/>
    </source>
</evidence>
<feature type="transmembrane region" description="Helical" evidence="4">
    <location>
        <begin position="287"/>
        <end position="304"/>
    </location>
</feature>
<evidence type="ECO:0000256" key="1">
    <source>
        <dbReference type="ARBA" id="ARBA00004141"/>
    </source>
</evidence>
<keyword evidence="4" id="KW-1133">Transmembrane helix</keyword>
<comment type="caution">
    <text evidence="5">The sequence shown here is derived from an EMBL/GenBank/DDBJ whole genome shotgun (WGS) entry which is preliminary data.</text>
</comment>
<feature type="transmembrane region" description="Helical" evidence="4">
    <location>
        <begin position="412"/>
        <end position="432"/>
    </location>
</feature>
<dbReference type="PANTHER" id="PTHR11360:SF234">
    <property type="entry name" value="MFS-TYPE TRANSPORTER DBAD-RELATED"/>
    <property type="match status" value="1"/>
</dbReference>
<feature type="transmembrane region" description="Helical" evidence="4">
    <location>
        <begin position="316"/>
        <end position="336"/>
    </location>
</feature>
<keyword evidence="6" id="KW-1185">Reference proteome</keyword>
<dbReference type="InterPro" id="IPR036259">
    <property type="entry name" value="MFS_trans_sf"/>
</dbReference>
<evidence type="ECO:0000256" key="4">
    <source>
        <dbReference type="SAM" id="Phobius"/>
    </source>
</evidence>
<dbReference type="Pfam" id="PF07690">
    <property type="entry name" value="MFS_1"/>
    <property type="match status" value="1"/>
</dbReference>
<dbReference type="Proteomes" id="UP001215598">
    <property type="component" value="Unassembled WGS sequence"/>
</dbReference>
<sequence length="458" mass="49586">MDPSAANTEEESLSVRTNVSVEVSAVPPKEDSPEPTFPEGGLRAWSTVAGACLVQFCGFGYTSSFGVYQDFYTRDYLSQSSSSSIAWIGSINAFIVISGGLVSGRLFDRGYLRVLFPLYSCAFLQSFSLFMLSLCKRQQLWQIFLAQGLGMGLGAGTLYIPSVVVVSHYFQKRRALAMSIVASGSSLGAVVHPIMLNNTFQRLGFPNAVRASAGLLSGCLLIACLLMRPRLPPAATHPPFWRSVPRYARDTPYMFAVCGMTTFATGYYFPLFYLQLDAITHGLSQELSFYSLVILNFSSFIGRLSPGFLVRQLGVINMLTASAGFSAVLILCMIALKSIASVVVIGVFYGFFAGFVYIALMAPLLSVLTTDMGELGLRMGIGFGVAGLGGLVGPPINGALLTSTYIWWRPALFSGMMAFAGFASFFAMLVAVQRQKQVQTLTAQGDFKEKEEREESAA</sequence>
<feature type="transmembrane region" description="Helical" evidence="4">
    <location>
        <begin position="253"/>
        <end position="275"/>
    </location>
</feature>
<feature type="transmembrane region" description="Helical" evidence="4">
    <location>
        <begin position="342"/>
        <end position="368"/>
    </location>
</feature>
<dbReference type="PANTHER" id="PTHR11360">
    <property type="entry name" value="MONOCARBOXYLATE TRANSPORTER"/>
    <property type="match status" value="1"/>
</dbReference>
<evidence type="ECO:0000256" key="3">
    <source>
        <dbReference type="SAM" id="MobiDB-lite"/>
    </source>
</evidence>
<dbReference type="InterPro" id="IPR011701">
    <property type="entry name" value="MFS"/>
</dbReference>
<evidence type="ECO:0000313" key="6">
    <source>
        <dbReference type="Proteomes" id="UP001215598"/>
    </source>
</evidence>
<feature type="transmembrane region" description="Helical" evidence="4">
    <location>
        <begin position="114"/>
        <end position="134"/>
    </location>
</feature>
<feature type="transmembrane region" description="Helical" evidence="4">
    <location>
        <begin position="208"/>
        <end position="227"/>
    </location>
</feature>
<evidence type="ECO:0000256" key="2">
    <source>
        <dbReference type="ARBA" id="ARBA00006727"/>
    </source>
</evidence>
<dbReference type="EMBL" id="JARKIB010000095">
    <property type="protein sequence ID" value="KAJ7742276.1"/>
    <property type="molecule type" value="Genomic_DNA"/>
</dbReference>
<proteinExistence type="inferred from homology"/>
<dbReference type="GO" id="GO:0016020">
    <property type="term" value="C:membrane"/>
    <property type="evidence" value="ECO:0007669"/>
    <property type="project" value="UniProtKB-SubCell"/>
</dbReference>
<organism evidence="5 6">
    <name type="scientific">Mycena metata</name>
    <dbReference type="NCBI Taxonomy" id="1033252"/>
    <lineage>
        <taxon>Eukaryota</taxon>
        <taxon>Fungi</taxon>
        <taxon>Dikarya</taxon>
        <taxon>Basidiomycota</taxon>
        <taxon>Agaricomycotina</taxon>
        <taxon>Agaricomycetes</taxon>
        <taxon>Agaricomycetidae</taxon>
        <taxon>Agaricales</taxon>
        <taxon>Marasmiineae</taxon>
        <taxon>Mycenaceae</taxon>
        <taxon>Mycena</taxon>
    </lineage>
</organism>
<accession>A0AAD7IG18</accession>
<dbReference type="SUPFAM" id="SSF103473">
    <property type="entry name" value="MFS general substrate transporter"/>
    <property type="match status" value="1"/>
</dbReference>
<comment type="similarity">
    <text evidence="2">Belongs to the major facilitator superfamily. Monocarboxylate porter (TC 2.A.1.13) family.</text>
</comment>
<protein>
    <submittedName>
        <fullName evidence="5">MFS general substrate transporter</fullName>
    </submittedName>
</protein>
<dbReference type="AlphaFoldDB" id="A0AAD7IG18"/>
<feature type="region of interest" description="Disordered" evidence="3">
    <location>
        <begin position="1"/>
        <end position="37"/>
    </location>
</feature>
<feature type="transmembrane region" description="Helical" evidence="4">
    <location>
        <begin position="140"/>
        <end position="164"/>
    </location>
</feature>
<name>A0AAD7IG18_9AGAR</name>
<gene>
    <name evidence="5" type="ORF">B0H16DRAFT_1423479</name>
</gene>
<reference evidence="5" key="1">
    <citation type="submission" date="2023-03" db="EMBL/GenBank/DDBJ databases">
        <title>Massive genome expansion in bonnet fungi (Mycena s.s.) driven by repeated elements and novel gene families across ecological guilds.</title>
        <authorList>
            <consortium name="Lawrence Berkeley National Laboratory"/>
            <person name="Harder C.B."/>
            <person name="Miyauchi S."/>
            <person name="Viragh M."/>
            <person name="Kuo A."/>
            <person name="Thoen E."/>
            <person name="Andreopoulos B."/>
            <person name="Lu D."/>
            <person name="Skrede I."/>
            <person name="Drula E."/>
            <person name="Henrissat B."/>
            <person name="Morin E."/>
            <person name="Kohler A."/>
            <person name="Barry K."/>
            <person name="LaButti K."/>
            <person name="Morin E."/>
            <person name="Salamov A."/>
            <person name="Lipzen A."/>
            <person name="Mereny Z."/>
            <person name="Hegedus B."/>
            <person name="Baldrian P."/>
            <person name="Stursova M."/>
            <person name="Weitz H."/>
            <person name="Taylor A."/>
            <person name="Grigoriev I.V."/>
            <person name="Nagy L.G."/>
            <person name="Martin F."/>
            <person name="Kauserud H."/>
        </authorList>
    </citation>
    <scope>NUCLEOTIDE SEQUENCE</scope>
    <source>
        <strain evidence="5">CBHHK182m</strain>
    </source>
</reference>
<feature type="transmembrane region" description="Helical" evidence="4">
    <location>
        <begin position="375"/>
        <end position="392"/>
    </location>
</feature>
<dbReference type="Gene3D" id="1.20.1250.20">
    <property type="entry name" value="MFS general substrate transporter like domains"/>
    <property type="match status" value="2"/>
</dbReference>
<comment type="subcellular location">
    <subcellularLocation>
        <location evidence="1">Membrane</location>
        <topology evidence="1">Multi-pass membrane protein</topology>
    </subcellularLocation>
</comment>
<keyword evidence="4" id="KW-0472">Membrane</keyword>
<dbReference type="InterPro" id="IPR050327">
    <property type="entry name" value="Proton-linked_MCT"/>
</dbReference>
<keyword evidence="4" id="KW-0812">Transmembrane</keyword>
<feature type="transmembrane region" description="Helical" evidence="4">
    <location>
        <begin position="84"/>
        <end position="102"/>
    </location>
</feature>
<dbReference type="GO" id="GO:0022857">
    <property type="term" value="F:transmembrane transporter activity"/>
    <property type="evidence" value="ECO:0007669"/>
    <property type="project" value="InterPro"/>
</dbReference>
<feature type="transmembrane region" description="Helical" evidence="4">
    <location>
        <begin position="176"/>
        <end position="196"/>
    </location>
</feature>